<protein>
    <submittedName>
        <fullName evidence="1">Uncharacterized protein</fullName>
    </submittedName>
</protein>
<comment type="caution">
    <text evidence="1">The sequence shown here is derived from an EMBL/GenBank/DDBJ whole genome shotgun (WGS) entry which is preliminary data.</text>
</comment>
<evidence type="ECO:0000313" key="1">
    <source>
        <dbReference type="EMBL" id="GFJ90283.1"/>
    </source>
</evidence>
<reference evidence="1 2" key="1">
    <citation type="submission" date="2020-03" db="EMBL/GenBank/DDBJ databases">
        <title>Whole genome shotgun sequence of Phytohabitans rumicis NBRC 108638.</title>
        <authorList>
            <person name="Komaki H."/>
            <person name="Tamura T."/>
        </authorList>
    </citation>
    <scope>NUCLEOTIDE SEQUENCE [LARGE SCALE GENOMIC DNA]</scope>
    <source>
        <strain evidence="1 2">NBRC 108638</strain>
    </source>
</reference>
<organism evidence="1 2">
    <name type="scientific">Phytohabitans rumicis</name>
    <dbReference type="NCBI Taxonomy" id="1076125"/>
    <lineage>
        <taxon>Bacteria</taxon>
        <taxon>Bacillati</taxon>
        <taxon>Actinomycetota</taxon>
        <taxon>Actinomycetes</taxon>
        <taxon>Micromonosporales</taxon>
        <taxon>Micromonosporaceae</taxon>
    </lineage>
</organism>
<dbReference type="EMBL" id="BLPG01000001">
    <property type="protein sequence ID" value="GFJ90283.1"/>
    <property type="molecule type" value="Genomic_DNA"/>
</dbReference>
<evidence type="ECO:0000313" key="2">
    <source>
        <dbReference type="Proteomes" id="UP000482960"/>
    </source>
</evidence>
<accession>A0A6V8KYU1</accession>
<reference evidence="1 2" key="2">
    <citation type="submission" date="2020-03" db="EMBL/GenBank/DDBJ databases">
        <authorList>
            <person name="Ichikawa N."/>
            <person name="Kimura A."/>
            <person name="Kitahashi Y."/>
            <person name="Uohara A."/>
        </authorList>
    </citation>
    <scope>NUCLEOTIDE SEQUENCE [LARGE SCALE GENOMIC DNA]</scope>
    <source>
        <strain evidence="1 2">NBRC 108638</strain>
    </source>
</reference>
<dbReference type="Pfam" id="PF21848">
    <property type="entry name" value="DUF6907"/>
    <property type="match status" value="1"/>
</dbReference>
<dbReference type="InterPro" id="IPR054202">
    <property type="entry name" value="DUF6907"/>
</dbReference>
<keyword evidence="2" id="KW-1185">Reference proteome</keyword>
<proteinExistence type="predicted"/>
<name>A0A6V8KYU1_9ACTN</name>
<sequence>MENRWEPARLRVDLVQRLTEAQPAVRLFRENQSDKPWVTCTLTEAETLATNLAIAAERGEEALPTEPASDDSPFWQTTACPPWCNSGHEVRDFYDDRTHIDLDRGWATIDLHLERADEKEPEQLQVLVLRDYQAVIGVVSLSKSGAAGVDLTPAEARNLARHLCHLVEASRQAPDQDSCWPGHGGHPDPLRRDLTHRKKQFPCPHRIPWCSGHSKREIKDARTPGDGFLHHGDIDSVPFSIGSITGTVDVAVEYLTEGDRQPFAYVQVVGGDGGAELDAISIDRTIAALHRAKALIAANHPGLVPTATSTAVTHVGAPSARASRPLPNAA</sequence>
<dbReference type="AlphaFoldDB" id="A0A6V8KYU1"/>
<dbReference type="Proteomes" id="UP000482960">
    <property type="component" value="Unassembled WGS sequence"/>
</dbReference>
<gene>
    <name evidence="1" type="ORF">Prum_039250</name>
</gene>